<feature type="region of interest" description="Disordered" evidence="1">
    <location>
        <begin position="1"/>
        <end position="80"/>
    </location>
</feature>
<dbReference type="Proteomes" id="UP000008065">
    <property type="component" value="Unassembled WGS sequence"/>
</dbReference>
<dbReference type="EMBL" id="GL891305">
    <property type="protein sequence ID" value="EGO56191.1"/>
    <property type="molecule type" value="Genomic_DNA"/>
</dbReference>
<name>F8MNR9_NEUT8</name>
<dbReference type="VEuPathDB" id="FungiDB:NEUTE1DRAFT_110754"/>
<evidence type="ECO:0000313" key="3">
    <source>
        <dbReference type="Proteomes" id="UP000008065"/>
    </source>
</evidence>
<dbReference type="RefSeq" id="XP_009851819.1">
    <property type="nucleotide sequence ID" value="XM_009853517.1"/>
</dbReference>
<dbReference type="KEGG" id="nte:NEUTE1DRAFT110754"/>
<dbReference type="AlphaFoldDB" id="F8MNR9"/>
<sequence length="196" mass="22019">MDETPPTNLADLVDVTRGPRRARQRLRFEQPQQTPQRTTRSSQAAALEEARRAAMRSVGSGFTPEPQPSSTSTPVHPREQSSAMPLPWYFAQSKGPWSLFTFEGPCVHFPFLEPHLASLRRWPVLALSLTRPQPWFMLPLYFQKANSSCLNVFLYFDTTSPVELFHPFIPSQQLLAVRLVPSVTAAMACSMGHPLG</sequence>
<gene>
    <name evidence="2" type="ORF">NEUTE1DRAFT_110754</name>
</gene>
<keyword evidence="3" id="KW-1185">Reference proteome</keyword>
<protein>
    <submittedName>
        <fullName evidence="2">Uncharacterized protein</fullName>
    </submittedName>
</protein>
<dbReference type="OrthoDB" id="10564862at2759"/>
<dbReference type="GeneID" id="20822540"/>
<evidence type="ECO:0000256" key="1">
    <source>
        <dbReference type="SAM" id="MobiDB-lite"/>
    </source>
</evidence>
<proteinExistence type="predicted"/>
<organism evidence="2 3">
    <name type="scientific">Neurospora tetrasperma (strain FGSC 2508 / ATCC MYA-4615 / P0657)</name>
    <dbReference type="NCBI Taxonomy" id="510951"/>
    <lineage>
        <taxon>Eukaryota</taxon>
        <taxon>Fungi</taxon>
        <taxon>Dikarya</taxon>
        <taxon>Ascomycota</taxon>
        <taxon>Pezizomycotina</taxon>
        <taxon>Sordariomycetes</taxon>
        <taxon>Sordariomycetidae</taxon>
        <taxon>Sordariales</taxon>
        <taxon>Sordariaceae</taxon>
        <taxon>Neurospora</taxon>
    </lineage>
</organism>
<evidence type="ECO:0000313" key="2">
    <source>
        <dbReference type="EMBL" id="EGO56191.1"/>
    </source>
</evidence>
<reference evidence="3" key="1">
    <citation type="journal article" date="2011" name="Genetics">
        <title>Massive changes in genome architecture accompany the transition to self-fertility in the filamentous fungus Neurospora tetrasperma.</title>
        <authorList>
            <person name="Ellison C.E."/>
            <person name="Stajich J.E."/>
            <person name="Jacobson D.J."/>
            <person name="Natvig D.O."/>
            <person name="Lapidus A."/>
            <person name="Foster B."/>
            <person name="Aerts A."/>
            <person name="Riley R."/>
            <person name="Lindquist E.A."/>
            <person name="Grigoriev I.V."/>
            <person name="Taylor J.W."/>
        </authorList>
    </citation>
    <scope>NUCLEOTIDE SEQUENCE [LARGE SCALE GENOMIC DNA]</scope>
    <source>
        <strain evidence="3">FGSC 2508 / P0657</strain>
    </source>
</reference>
<feature type="compositionally biased region" description="Low complexity" evidence="1">
    <location>
        <begin position="30"/>
        <end position="47"/>
    </location>
</feature>
<accession>F8MNR9</accession>
<dbReference type="HOGENOM" id="CLU_1390599_0_0_1"/>